<gene>
    <name evidence="1" type="ORF">ElyMa_005182600</name>
</gene>
<evidence type="ECO:0000313" key="1">
    <source>
        <dbReference type="EMBL" id="GFS25411.1"/>
    </source>
</evidence>
<comment type="caution">
    <text evidence="1">The sequence shown here is derived from an EMBL/GenBank/DDBJ whole genome shotgun (WGS) entry which is preliminary data.</text>
</comment>
<keyword evidence="2" id="KW-1185">Reference proteome</keyword>
<protein>
    <submittedName>
        <fullName evidence="1">Uncharacterized protein</fullName>
    </submittedName>
</protein>
<sequence>MRHLRFLKHLRNRSRDPFSPFGLRESGTVVRALNPGPRVWVFNQSHITWCNRFGKGILRYITTFSPESRWMRSSSKQFIKSNFRNAVNGYISAKQTVMLQTKCSRKKIKWIKLLLACK</sequence>
<evidence type="ECO:0000313" key="2">
    <source>
        <dbReference type="Proteomes" id="UP000762676"/>
    </source>
</evidence>
<accession>A0AAV4JSW8</accession>
<dbReference type="EMBL" id="BMAT01010370">
    <property type="protein sequence ID" value="GFS25411.1"/>
    <property type="molecule type" value="Genomic_DNA"/>
</dbReference>
<dbReference type="Proteomes" id="UP000762676">
    <property type="component" value="Unassembled WGS sequence"/>
</dbReference>
<name>A0AAV4JSW8_9GAST</name>
<proteinExistence type="predicted"/>
<reference evidence="1 2" key="1">
    <citation type="journal article" date="2021" name="Elife">
        <title>Chloroplast acquisition without the gene transfer in kleptoplastic sea slugs, Plakobranchus ocellatus.</title>
        <authorList>
            <person name="Maeda T."/>
            <person name="Takahashi S."/>
            <person name="Yoshida T."/>
            <person name="Shimamura S."/>
            <person name="Takaki Y."/>
            <person name="Nagai Y."/>
            <person name="Toyoda A."/>
            <person name="Suzuki Y."/>
            <person name="Arimoto A."/>
            <person name="Ishii H."/>
            <person name="Satoh N."/>
            <person name="Nishiyama T."/>
            <person name="Hasebe M."/>
            <person name="Maruyama T."/>
            <person name="Minagawa J."/>
            <person name="Obokata J."/>
            <person name="Shigenobu S."/>
        </authorList>
    </citation>
    <scope>NUCLEOTIDE SEQUENCE [LARGE SCALE GENOMIC DNA]</scope>
</reference>
<organism evidence="1 2">
    <name type="scientific">Elysia marginata</name>
    <dbReference type="NCBI Taxonomy" id="1093978"/>
    <lineage>
        <taxon>Eukaryota</taxon>
        <taxon>Metazoa</taxon>
        <taxon>Spiralia</taxon>
        <taxon>Lophotrochozoa</taxon>
        <taxon>Mollusca</taxon>
        <taxon>Gastropoda</taxon>
        <taxon>Heterobranchia</taxon>
        <taxon>Euthyneura</taxon>
        <taxon>Panpulmonata</taxon>
        <taxon>Sacoglossa</taxon>
        <taxon>Placobranchoidea</taxon>
        <taxon>Plakobranchidae</taxon>
        <taxon>Elysia</taxon>
    </lineage>
</organism>
<dbReference type="AlphaFoldDB" id="A0AAV4JSW8"/>